<feature type="transmembrane region" description="Helical" evidence="1">
    <location>
        <begin position="64"/>
        <end position="84"/>
    </location>
</feature>
<sequence>MHLTRRRLQLGLGWLWLLDGCLSLQGSLLGKSFVTAVLEPTLAHQPAIVAAPLRTAIELVAPHAALAGLAIALVQLGLGLGLVVARDTRRWLALSIGWALVVWWIGEGLGGLLTGATLLSGAPGAALLYALIAAAAWPRRGRQEHVPPSPFAVAAWSVLWIVNGVAQVLADRSSTNPIASTAQMGQVGAPSWIAAVDQRLGTIHGDALGTMLIVLEVAVAIWGLVPGGPRTLSALVGSGLAVVAWVFFQGMGALTSGLATDPNTGPLMLLLAGAVVAARPATGALTEAIGRRRERRAPVGAHVLLGVHRGERSSSIPAQTK</sequence>
<dbReference type="RefSeq" id="WP_012784186.1">
    <property type="nucleotide sequence ID" value="NC_013124.1"/>
</dbReference>
<organism evidence="2 3">
    <name type="scientific">Acidimicrobium ferrooxidans (strain DSM 10331 / JCM 15462 / NBRC 103882 / ICP)</name>
    <dbReference type="NCBI Taxonomy" id="525909"/>
    <lineage>
        <taxon>Bacteria</taxon>
        <taxon>Bacillati</taxon>
        <taxon>Actinomycetota</taxon>
        <taxon>Acidimicrobiia</taxon>
        <taxon>Acidimicrobiales</taxon>
        <taxon>Acidimicrobiaceae</taxon>
        <taxon>Acidimicrobium</taxon>
    </lineage>
</organism>
<evidence type="ECO:0000313" key="3">
    <source>
        <dbReference type="Proteomes" id="UP000000771"/>
    </source>
</evidence>
<feature type="transmembrane region" description="Helical" evidence="1">
    <location>
        <begin position="149"/>
        <end position="170"/>
    </location>
</feature>
<feature type="transmembrane region" description="Helical" evidence="1">
    <location>
        <begin position="267"/>
        <end position="286"/>
    </location>
</feature>
<dbReference type="Proteomes" id="UP000000771">
    <property type="component" value="Chromosome"/>
</dbReference>
<feature type="transmembrane region" description="Helical" evidence="1">
    <location>
        <begin position="91"/>
        <end position="106"/>
    </location>
</feature>
<evidence type="ECO:0000313" key="2">
    <source>
        <dbReference type="EMBL" id="ACU53067.1"/>
    </source>
</evidence>
<dbReference type="KEGG" id="afo:Afer_0096"/>
<dbReference type="AlphaFoldDB" id="C7M1L8"/>
<protein>
    <submittedName>
        <fullName evidence="2">Uncharacterized protein</fullName>
    </submittedName>
</protein>
<accession>C7M1L8</accession>
<dbReference type="eggNOG" id="ENOG5033WC4">
    <property type="taxonomic scope" value="Bacteria"/>
</dbReference>
<proteinExistence type="predicted"/>
<feature type="transmembrane region" description="Helical" evidence="1">
    <location>
        <begin position="207"/>
        <end position="225"/>
    </location>
</feature>
<name>C7M1L8_ACIFD</name>
<feature type="transmembrane region" description="Helical" evidence="1">
    <location>
        <begin position="232"/>
        <end position="255"/>
    </location>
</feature>
<keyword evidence="1" id="KW-0472">Membrane</keyword>
<reference evidence="2 3" key="1">
    <citation type="journal article" date="2009" name="Stand. Genomic Sci.">
        <title>Complete genome sequence of Acidimicrobium ferrooxidans type strain (ICP).</title>
        <authorList>
            <person name="Clum A."/>
            <person name="Nolan M."/>
            <person name="Lang E."/>
            <person name="Glavina Del Rio T."/>
            <person name="Tice H."/>
            <person name="Copeland A."/>
            <person name="Cheng J.F."/>
            <person name="Lucas S."/>
            <person name="Chen F."/>
            <person name="Bruce D."/>
            <person name="Goodwin L."/>
            <person name="Pitluck S."/>
            <person name="Ivanova N."/>
            <person name="Mavrommatis K."/>
            <person name="Mikhailova N."/>
            <person name="Pati A."/>
            <person name="Chen A."/>
            <person name="Palaniappan K."/>
            <person name="Goker M."/>
            <person name="Spring S."/>
            <person name="Land M."/>
            <person name="Hauser L."/>
            <person name="Chang Y.J."/>
            <person name="Jeffries C.C."/>
            <person name="Chain P."/>
            <person name="Bristow J."/>
            <person name="Eisen J.A."/>
            <person name="Markowitz V."/>
            <person name="Hugenholtz P."/>
            <person name="Kyrpides N.C."/>
            <person name="Klenk H.P."/>
            <person name="Lapidus A."/>
        </authorList>
    </citation>
    <scope>NUCLEOTIDE SEQUENCE [LARGE SCALE GENOMIC DNA]</scope>
    <source>
        <strain evidence="3">DSM 10331 / JCM 15462 / NBRC 103882 / ICP</strain>
    </source>
</reference>
<feature type="transmembrane region" description="Helical" evidence="1">
    <location>
        <begin position="112"/>
        <end position="137"/>
    </location>
</feature>
<evidence type="ECO:0000256" key="1">
    <source>
        <dbReference type="SAM" id="Phobius"/>
    </source>
</evidence>
<keyword evidence="1" id="KW-0812">Transmembrane</keyword>
<keyword evidence="1" id="KW-1133">Transmembrane helix</keyword>
<dbReference type="EMBL" id="CP001631">
    <property type="protein sequence ID" value="ACU53067.1"/>
    <property type="molecule type" value="Genomic_DNA"/>
</dbReference>
<keyword evidence="3" id="KW-1185">Reference proteome</keyword>
<gene>
    <name evidence="2" type="ordered locus">Afer_0096</name>
</gene>
<dbReference type="HOGENOM" id="CLU_939845_0_0_11"/>